<name>A0A1I2VN39_9BACT</name>
<sequence>MKKILSFFSLILVMGACNVLEPDPQTALDANTALADGASANAILNGAYSSMGSDAYYGVEYVLNNDLIADNAIYQGFFDSQLEIDQKAVPFSNLWVSSAWVDIYQVINITNLLVTEVPGLDEANFGNKNQVLGEAHALRAMAYFDLLRVYGEHYDLDSRFGMPLLLEPVENNDFNLIPNLSRSSVSDTYLQINNDIETALSLLTGTDDPGRMNYWATLGLQARVALYQKNYERAFAAADELIQNGPATLAADLSDVYNTLDPSEESIFDLEFNDQDQSAYNTFAIRRDEYNVDESLLNAIEAGDARAAFFGFSRNANRTLKYPDGNNSNNAKIFRLAEIYLIRAEAAAMRSDDPQAGLSDINVIRERAGLSEITSVASMDNFIDVLLQERRIELNYEGHRFFDLVRFDRVEEVLDMPDFRKVFPIPRNELQVSEEGALEQNPGYETL</sequence>
<dbReference type="InterPro" id="IPR033985">
    <property type="entry name" value="SusD-like_N"/>
</dbReference>
<evidence type="ECO:0000313" key="9">
    <source>
        <dbReference type="EMBL" id="SFG90735.1"/>
    </source>
</evidence>
<dbReference type="GO" id="GO:0009279">
    <property type="term" value="C:cell outer membrane"/>
    <property type="evidence" value="ECO:0007669"/>
    <property type="project" value="UniProtKB-SubCell"/>
</dbReference>
<dbReference type="RefSeq" id="WP_092792641.1">
    <property type="nucleotide sequence ID" value="NZ_FOPC01000010.1"/>
</dbReference>
<comment type="similarity">
    <text evidence="2">Belongs to the SusD family.</text>
</comment>
<reference evidence="10" key="1">
    <citation type="submission" date="2016-10" db="EMBL/GenBank/DDBJ databases">
        <authorList>
            <person name="Varghese N."/>
            <person name="Submissions S."/>
        </authorList>
    </citation>
    <scope>NUCLEOTIDE SEQUENCE [LARGE SCALE GENOMIC DNA]</scope>
    <source>
        <strain evidence="10">DSM 19315</strain>
    </source>
</reference>
<dbReference type="CDD" id="cd08977">
    <property type="entry name" value="SusD"/>
    <property type="match status" value="1"/>
</dbReference>
<feature type="signal peptide" evidence="6">
    <location>
        <begin position="1"/>
        <end position="19"/>
    </location>
</feature>
<dbReference type="Pfam" id="PF07980">
    <property type="entry name" value="SusD_RagB"/>
    <property type="match status" value="1"/>
</dbReference>
<evidence type="ECO:0000313" key="10">
    <source>
        <dbReference type="Proteomes" id="UP000199642"/>
    </source>
</evidence>
<dbReference type="OrthoDB" id="621570at2"/>
<feature type="domain" description="RagB/SusD" evidence="7">
    <location>
        <begin position="324"/>
        <end position="413"/>
    </location>
</feature>
<accession>A0A1I2VN39</accession>
<keyword evidence="10" id="KW-1185">Reference proteome</keyword>
<evidence type="ECO:0000259" key="8">
    <source>
        <dbReference type="Pfam" id="PF14322"/>
    </source>
</evidence>
<evidence type="ECO:0000259" key="7">
    <source>
        <dbReference type="Pfam" id="PF07980"/>
    </source>
</evidence>
<gene>
    <name evidence="9" type="ORF">SAMN04487988_11049</name>
</gene>
<dbReference type="InterPro" id="IPR011990">
    <property type="entry name" value="TPR-like_helical_dom_sf"/>
</dbReference>
<keyword evidence="4" id="KW-0472">Membrane</keyword>
<dbReference type="PROSITE" id="PS51257">
    <property type="entry name" value="PROKAR_LIPOPROTEIN"/>
    <property type="match status" value="1"/>
</dbReference>
<keyword evidence="5" id="KW-0998">Cell outer membrane</keyword>
<feature type="chain" id="PRO_5011447154" evidence="6">
    <location>
        <begin position="20"/>
        <end position="447"/>
    </location>
</feature>
<evidence type="ECO:0000256" key="3">
    <source>
        <dbReference type="ARBA" id="ARBA00022729"/>
    </source>
</evidence>
<protein>
    <submittedName>
        <fullName evidence="9">Starch-binding associating with outer membrane</fullName>
    </submittedName>
</protein>
<evidence type="ECO:0000256" key="1">
    <source>
        <dbReference type="ARBA" id="ARBA00004442"/>
    </source>
</evidence>
<dbReference type="Gene3D" id="1.25.40.390">
    <property type="match status" value="2"/>
</dbReference>
<dbReference type="Pfam" id="PF14322">
    <property type="entry name" value="SusD-like_3"/>
    <property type="match status" value="1"/>
</dbReference>
<evidence type="ECO:0000256" key="4">
    <source>
        <dbReference type="ARBA" id="ARBA00023136"/>
    </source>
</evidence>
<feature type="domain" description="SusD-like N-terminal" evidence="8">
    <location>
        <begin position="42"/>
        <end position="226"/>
    </location>
</feature>
<evidence type="ECO:0000256" key="6">
    <source>
        <dbReference type="SAM" id="SignalP"/>
    </source>
</evidence>
<dbReference type="AlphaFoldDB" id="A0A1I2VN39"/>
<organism evidence="9 10">
    <name type="scientific">Algoriphagus hitonicola</name>
    <dbReference type="NCBI Taxonomy" id="435880"/>
    <lineage>
        <taxon>Bacteria</taxon>
        <taxon>Pseudomonadati</taxon>
        <taxon>Bacteroidota</taxon>
        <taxon>Cytophagia</taxon>
        <taxon>Cytophagales</taxon>
        <taxon>Cyclobacteriaceae</taxon>
        <taxon>Algoriphagus</taxon>
    </lineage>
</organism>
<dbReference type="Proteomes" id="UP000199642">
    <property type="component" value="Unassembled WGS sequence"/>
</dbReference>
<dbReference type="SUPFAM" id="SSF48452">
    <property type="entry name" value="TPR-like"/>
    <property type="match status" value="1"/>
</dbReference>
<evidence type="ECO:0000256" key="5">
    <source>
        <dbReference type="ARBA" id="ARBA00023237"/>
    </source>
</evidence>
<comment type="subcellular location">
    <subcellularLocation>
        <location evidence="1">Cell outer membrane</location>
    </subcellularLocation>
</comment>
<keyword evidence="3 6" id="KW-0732">Signal</keyword>
<evidence type="ECO:0000256" key="2">
    <source>
        <dbReference type="ARBA" id="ARBA00006275"/>
    </source>
</evidence>
<dbReference type="EMBL" id="FOPC01000010">
    <property type="protein sequence ID" value="SFG90735.1"/>
    <property type="molecule type" value="Genomic_DNA"/>
</dbReference>
<dbReference type="InterPro" id="IPR012944">
    <property type="entry name" value="SusD_RagB_dom"/>
</dbReference>
<proteinExistence type="inferred from homology"/>
<dbReference type="STRING" id="435880.SAMN04487988_11049"/>